<dbReference type="AlphaFoldDB" id="A0A8S4GHY8"/>
<keyword evidence="9" id="KW-1185">Reference proteome</keyword>
<name>A0A8S4GHY8_PLUXY</name>
<dbReference type="PANTHER" id="PTHR13267">
    <property type="entry name" value="ZINC FINGER PROTEIN 277"/>
    <property type="match status" value="1"/>
</dbReference>
<evidence type="ECO:0000256" key="3">
    <source>
        <dbReference type="ARBA" id="ARBA00022833"/>
    </source>
</evidence>
<proteinExistence type="inferred from homology"/>
<evidence type="ECO:0000259" key="7">
    <source>
        <dbReference type="PROSITE" id="PS50157"/>
    </source>
</evidence>
<dbReference type="InterPro" id="IPR036236">
    <property type="entry name" value="Znf_C2H2_sf"/>
</dbReference>
<comment type="similarity">
    <text evidence="4">Belongs to the ZNF277 family.</text>
</comment>
<dbReference type="InterPro" id="IPR041661">
    <property type="entry name" value="ZN622/Rei1/Reh1_Znf-C2H2"/>
</dbReference>
<gene>
    <name evidence="8" type="ORF">PLXY2_LOCUS16863</name>
</gene>
<organism evidence="8 9">
    <name type="scientific">Plutella xylostella</name>
    <name type="common">Diamondback moth</name>
    <name type="synonym">Plutella maculipennis</name>
    <dbReference type="NCBI Taxonomy" id="51655"/>
    <lineage>
        <taxon>Eukaryota</taxon>
        <taxon>Metazoa</taxon>
        <taxon>Ecdysozoa</taxon>
        <taxon>Arthropoda</taxon>
        <taxon>Hexapoda</taxon>
        <taxon>Insecta</taxon>
        <taxon>Pterygota</taxon>
        <taxon>Neoptera</taxon>
        <taxon>Endopterygota</taxon>
        <taxon>Lepidoptera</taxon>
        <taxon>Glossata</taxon>
        <taxon>Ditrysia</taxon>
        <taxon>Yponomeutoidea</taxon>
        <taxon>Plutellidae</taxon>
        <taxon>Plutella</taxon>
    </lineage>
</organism>
<dbReference type="GO" id="GO:0008270">
    <property type="term" value="F:zinc ion binding"/>
    <property type="evidence" value="ECO:0007669"/>
    <property type="project" value="UniProtKB-KW"/>
</dbReference>
<evidence type="ECO:0000256" key="1">
    <source>
        <dbReference type="ARBA" id="ARBA00022723"/>
    </source>
</evidence>
<feature type="compositionally biased region" description="Acidic residues" evidence="6">
    <location>
        <begin position="290"/>
        <end position="300"/>
    </location>
</feature>
<sequence>MSEKQYFGPLTLHQKSDNLSILKSQESCECSCVLCDKKFTLPAEEKPLLTHLFMEHRLVIADVNQVADLQAYLCYWRLRFRDEGLGYFCTTMLLDDKPDGTKSKDEKYYLLSDVLPEDKELRSNLQQTRIENIMKRHEFEREDKDYEKECLFCRTTPSGTRAMYLTHLYEKHNFHIAKPENLIFIDELVNLLEAKLENLQCIFCEGHFKDRNILKEHMRKKGHKRINPENKEYDKFFVINYNGDKKQTYKKQEYVKKSVNSVKPNSSKKASSQDGSQNNHTQKKNVDNDSNVDSDPDWSDWTEDSGPLITCLLCEHNEQEFENILDHMERTHDFYFTKLTAHIDFYHKIKIVNYIRRQMHLRQCLSCDTKFDDYMNLEKHMKDSKHMVLVKERWDQPEYYFPTYEDDLFLCFIQDEDESWWSTDEVEVERRNSMSDCISKEMALAVLKDNE</sequence>
<dbReference type="InterPro" id="IPR040048">
    <property type="entry name" value="ZNF277"/>
</dbReference>
<evidence type="ECO:0000256" key="5">
    <source>
        <dbReference type="PROSITE-ProRule" id="PRU00042"/>
    </source>
</evidence>
<dbReference type="InterPro" id="IPR013087">
    <property type="entry name" value="Znf_C2H2_type"/>
</dbReference>
<dbReference type="PROSITE" id="PS50157">
    <property type="entry name" value="ZINC_FINGER_C2H2_2"/>
    <property type="match status" value="1"/>
</dbReference>
<reference evidence="8" key="1">
    <citation type="submission" date="2020-11" db="EMBL/GenBank/DDBJ databases">
        <authorList>
            <person name="Whiteford S."/>
        </authorList>
    </citation>
    <scope>NUCLEOTIDE SEQUENCE</scope>
</reference>
<keyword evidence="1" id="KW-0479">Metal-binding</keyword>
<evidence type="ECO:0000256" key="4">
    <source>
        <dbReference type="ARBA" id="ARBA00034119"/>
    </source>
</evidence>
<feature type="compositionally biased region" description="Low complexity" evidence="6">
    <location>
        <begin position="257"/>
        <end position="272"/>
    </location>
</feature>
<dbReference type="Proteomes" id="UP000653454">
    <property type="component" value="Unassembled WGS sequence"/>
</dbReference>
<dbReference type="PROSITE" id="PS00028">
    <property type="entry name" value="ZINC_FINGER_C2H2_1"/>
    <property type="match status" value="2"/>
</dbReference>
<evidence type="ECO:0000313" key="9">
    <source>
        <dbReference type="Proteomes" id="UP000653454"/>
    </source>
</evidence>
<dbReference type="SMART" id="SM00355">
    <property type="entry name" value="ZnF_C2H2"/>
    <property type="match status" value="5"/>
</dbReference>
<dbReference type="SUPFAM" id="SSF57667">
    <property type="entry name" value="beta-beta-alpha zinc fingers"/>
    <property type="match status" value="2"/>
</dbReference>
<keyword evidence="2 5" id="KW-0863">Zinc-finger</keyword>
<evidence type="ECO:0000313" key="8">
    <source>
        <dbReference type="EMBL" id="CAG9138608.1"/>
    </source>
</evidence>
<evidence type="ECO:0000256" key="2">
    <source>
        <dbReference type="ARBA" id="ARBA00022771"/>
    </source>
</evidence>
<dbReference type="Pfam" id="PF12756">
    <property type="entry name" value="zf-C2H2_2"/>
    <property type="match status" value="2"/>
</dbReference>
<accession>A0A8S4GHY8</accession>
<evidence type="ECO:0000256" key="6">
    <source>
        <dbReference type="SAM" id="MobiDB-lite"/>
    </source>
</evidence>
<dbReference type="PANTHER" id="PTHR13267:SF3">
    <property type="entry name" value="ZINC FINGER PROTEIN 277"/>
    <property type="match status" value="1"/>
</dbReference>
<dbReference type="EMBL" id="CAJHNJ030000694">
    <property type="protein sequence ID" value="CAG9138608.1"/>
    <property type="molecule type" value="Genomic_DNA"/>
</dbReference>
<comment type="caution">
    <text evidence="8">The sequence shown here is derived from an EMBL/GenBank/DDBJ whole genome shotgun (WGS) entry which is preliminary data.</text>
</comment>
<protein>
    <submittedName>
        <fullName evidence="8">(diamondback moth) hypothetical protein</fullName>
    </submittedName>
</protein>
<keyword evidence="3" id="KW-0862">Zinc</keyword>
<feature type="region of interest" description="Disordered" evidence="6">
    <location>
        <begin position="254"/>
        <end position="300"/>
    </location>
</feature>
<feature type="domain" description="C2H2-type" evidence="7">
    <location>
        <begin position="199"/>
        <end position="228"/>
    </location>
</feature>